<proteinExistence type="predicted"/>
<dbReference type="AlphaFoldDB" id="A0A2H0YRL5"/>
<sequence length="66" mass="7314">MALESVASFCLSSFSFGLTPQLRIFVYLSGVSLTDQAVRFIADNIITCLEYSRPDTLAQIDFFVKG</sequence>
<evidence type="ECO:0000313" key="2">
    <source>
        <dbReference type="Proteomes" id="UP000228711"/>
    </source>
</evidence>
<accession>A0A2H0YRL5</accession>
<comment type="caution">
    <text evidence="1">The sequence shown here is derived from an EMBL/GenBank/DDBJ whole genome shotgun (WGS) entry which is preliminary data.</text>
</comment>
<organism evidence="1 2">
    <name type="scientific">Candidatus Kerfeldbacteria bacterium CG08_land_8_20_14_0_20_42_7</name>
    <dbReference type="NCBI Taxonomy" id="2014245"/>
    <lineage>
        <taxon>Bacteria</taxon>
        <taxon>Candidatus Kerfeldiibacteriota</taxon>
    </lineage>
</organism>
<protein>
    <submittedName>
        <fullName evidence="1">Uncharacterized protein</fullName>
    </submittedName>
</protein>
<dbReference type="EMBL" id="PEXV01000149">
    <property type="protein sequence ID" value="PIS41144.1"/>
    <property type="molecule type" value="Genomic_DNA"/>
</dbReference>
<evidence type="ECO:0000313" key="1">
    <source>
        <dbReference type="EMBL" id="PIS41144.1"/>
    </source>
</evidence>
<reference evidence="2" key="1">
    <citation type="submission" date="2017-09" db="EMBL/GenBank/DDBJ databases">
        <title>Depth-based differentiation of microbial function through sediment-hosted aquifers and enrichment of novel symbionts in the deep terrestrial subsurface.</title>
        <authorList>
            <person name="Probst A.J."/>
            <person name="Ladd B."/>
            <person name="Jarett J.K."/>
            <person name="Geller-Mcgrath D.E."/>
            <person name="Sieber C.M.K."/>
            <person name="Emerson J.B."/>
            <person name="Anantharaman K."/>
            <person name="Thomas B.C."/>
            <person name="Malmstrom R."/>
            <person name="Stieglmeier M."/>
            <person name="Klingl A."/>
            <person name="Woyke T."/>
            <person name="Ryan C.M."/>
            <person name="Banfield J.F."/>
        </authorList>
    </citation>
    <scope>NUCLEOTIDE SEQUENCE [LARGE SCALE GENOMIC DNA]</scope>
</reference>
<name>A0A2H0YRL5_9BACT</name>
<dbReference type="Proteomes" id="UP000228711">
    <property type="component" value="Unassembled WGS sequence"/>
</dbReference>
<gene>
    <name evidence="1" type="ORF">COT25_04700</name>
</gene>